<dbReference type="InterPro" id="IPR017974">
    <property type="entry name" value="Claudin_CS"/>
</dbReference>
<feature type="transmembrane region" description="Helical" evidence="11">
    <location>
        <begin position="84"/>
        <end position="107"/>
    </location>
</feature>
<dbReference type="EMBL" id="CAWYQH010000119">
    <property type="protein sequence ID" value="CAK8690613.1"/>
    <property type="molecule type" value="Genomic_DNA"/>
</dbReference>
<evidence type="ECO:0000256" key="7">
    <source>
        <dbReference type="ARBA" id="ARBA00022949"/>
    </source>
</evidence>
<feature type="compositionally biased region" description="Polar residues" evidence="10">
    <location>
        <begin position="245"/>
        <end position="261"/>
    </location>
</feature>
<gene>
    <name evidence="13" type="ORF">CVLEPA_LOCUS23211</name>
</gene>
<feature type="compositionally biased region" description="Polar residues" evidence="10">
    <location>
        <begin position="228"/>
        <end position="237"/>
    </location>
</feature>
<protein>
    <recommendedName>
        <fullName evidence="15">Claudin</fullName>
    </recommendedName>
</protein>
<keyword evidence="5" id="KW-1003">Cell membrane</keyword>
<evidence type="ECO:0000256" key="9">
    <source>
        <dbReference type="ARBA" id="ARBA00023136"/>
    </source>
</evidence>
<comment type="similarity">
    <text evidence="3">Belongs to the claudin family.</text>
</comment>
<evidence type="ECO:0000256" key="11">
    <source>
        <dbReference type="SAM" id="Phobius"/>
    </source>
</evidence>
<evidence type="ECO:0000313" key="13">
    <source>
        <dbReference type="EMBL" id="CAK8690613.1"/>
    </source>
</evidence>
<dbReference type="InterPro" id="IPR006187">
    <property type="entry name" value="Claudin"/>
</dbReference>
<name>A0ABP0GGQ9_CLALP</name>
<evidence type="ECO:0000256" key="3">
    <source>
        <dbReference type="ARBA" id="ARBA00008295"/>
    </source>
</evidence>
<dbReference type="Gene3D" id="1.20.140.150">
    <property type="match status" value="1"/>
</dbReference>
<keyword evidence="9 11" id="KW-0472">Membrane</keyword>
<evidence type="ECO:0008006" key="15">
    <source>
        <dbReference type="Google" id="ProtNLM"/>
    </source>
</evidence>
<comment type="caution">
    <text evidence="13">The sequence shown here is derived from an EMBL/GenBank/DDBJ whole genome shotgun (WGS) entry which is preliminary data.</text>
</comment>
<feature type="region of interest" description="Disordered" evidence="10">
    <location>
        <begin position="228"/>
        <end position="338"/>
    </location>
</feature>
<keyword evidence="4" id="KW-0796">Tight junction</keyword>
<dbReference type="Proteomes" id="UP001642483">
    <property type="component" value="Unassembled WGS sequence"/>
</dbReference>
<feature type="signal peptide" evidence="12">
    <location>
        <begin position="1"/>
        <end position="17"/>
    </location>
</feature>
<keyword evidence="7" id="KW-0965">Cell junction</keyword>
<feature type="transmembrane region" description="Helical" evidence="11">
    <location>
        <begin position="119"/>
        <end position="142"/>
    </location>
</feature>
<keyword evidence="6 11" id="KW-0812">Transmembrane</keyword>
<keyword evidence="12" id="KW-0732">Signal</keyword>
<evidence type="ECO:0000256" key="1">
    <source>
        <dbReference type="ARBA" id="ARBA00004435"/>
    </source>
</evidence>
<dbReference type="PROSITE" id="PS01346">
    <property type="entry name" value="CLAUDIN"/>
    <property type="match status" value="1"/>
</dbReference>
<keyword evidence="8 11" id="KW-1133">Transmembrane helix</keyword>
<sequence length="338" mass="37125">MAANALQVLGFILGVLAWTGMIGTCASPEWRKSNGQGITFIDNTLRYEGLWLKCKAFATGQTHCDGYKSFFIGLPVVLQICRGLMIASISVGFVAIIVTVFGLKCVSVGADSSLAKARTALVGGLLFGISGVLSGAAVSYYAQDIVQEYYNPAQPKILPMYLRFEYGYALFIGWGSLVLGILCGVIMCVTSAYLIKRKPQTSQTHQFRPVSILQKSAQNNQIALQPYRQNPHQSMPQRQAKIETAPNTAKSTEIQSLSNGKSRPVRDSTASSSNKSVRIEDNHHRRDRRRRASSSERSRSRTRNQDNVTVDVHANRPTGKESEKGLVRSISGSLKQYL</sequence>
<dbReference type="PANTHER" id="PTHR12002">
    <property type="entry name" value="CLAUDIN"/>
    <property type="match status" value="1"/>
</dbReference>
<evidence type="ECO:0000256" key="2">
    <source>
        <dbReference type="ARBA" id="ARBA00004651"/>
    </source>
</evidence>
<evidence type="ECO:0000256" key="5">
    <source>
        <dbReference type="ARBA" id="ARBA00022475"/>
    </source>
</evidence>
<proteinExistence type="inferred from homology"/>
<feature type="chain" id="PRO_5045430919" description="Claudin" evidence="12">
    <location>
        <begin position="18"/>
        <end position="338"/>
    </location>
</feature>
<evidence type="ECO:0000256" key="6">
    <source>
        <dbReference type="ARBA" id="ARBA00022692"/>
    </source>
</evidence>
<dbReference type="PRINTS" id="PR01077">
    <property type="entry name" value="CLAUDIN"/>
</dbReference>
<evidence type="ECO:0000313" key="14">
    <source>
        <dbReference type="Proteomes" id="UP001642483"/>
    </source>
</evidence>
<comment type="subcellular location">
    <subcellularLocation>
        <location evidence="1">Cell junction</location>
        <location evidence="1">Tight junction</location>
    </subcellularLocation>
    <subcellularLocation>
        <location evidence="2">Cell membrane</location>
        <topology evidence="2">Multi-pass membrane protein</topology>
    </subcellularLocation>
</comment>
<organism evidence="13 14">
    <name type="scientific">Clavelina lepadiformis</name>
    <name type="common">Light-bulb sea squirt</name>
    <name type="synonym">Ascidia lepadiformis</name>
    <dbReference type="NCBI Taxonomy" id="159417"/>
    <lineage>
        <taxon>Eukaryota</taxon>
        <taxon>Metazoa</taxon>
        <taxon>Chordata</taxon>
        <taxon>Tunicata</taxon>
        <taxon>Ascidiacea</taxon>
        <taxon>Aplousobranchia</taxon>
        <taxon>Clavelinidae</taxon>
        <taxon>Clavelina</taxon>
    </lineage>
</organism>
<accession>A0ABP0GGQ9</accession>
<evidence type="ECO:0000256" key="8">
    <source>
        <dbReference type="ARBA" id="ARBA00022989"/>
    </source>
</evidence>
<dbReference type="Pfam" id="PF00822">
    <property type="entry name" value="PMP22_Claudin"/>
    <property type="match status" value="1"/>
</dbReference>
<dbReference type="InterPro" id="IPR004031">
    <property type="entry name" value="PMP22/EMP/MP20/Claudin"/>
</dbReference>
<evidence type="ECO:0000256" key="10">
    <source>
        <dbReference type="SAM" id="MobiDB-lite"/>
    </source>
</evidence>
<keyword evidence="14" id="KW-1185">Reference proteome</keyword>
<feature type="transmembrane region" description="Helical" evidence="11">
    <location>
        <begin position="168"/>
        <end position="195"/>
    </location>
</feature>
<reference evidence="13 14" key="1">
    <citation type="submission" date="2024-02" db="EMBL/GenBank/DDBJ databases">
        <authorList>
            <person name="Daric V."/>
            <person name="Darras S."/>
        </authorList>
    </citation>
    <scope>NUCLEOTIDE SEQUENCE [LARGE SCALE GENOMIC DNA]</scope>
</reference>
<evidence type="ECO:0000256" key="12">
    <source>
        <dbReference type="SAM" id="SignalP"/>
    </source>
</evidence>
<evidence type="ECO:0000256" key="4">
    <source>
        <dbReference type="ARBA" id="ARBA00022427"/>
    </source>
</evidence>